<keyword evidence="2" id="KW-1185">Reference proteome</keyword>
<dbReference type="RefSeq" id="WP_106286727.1">
    <property type="nucleotide sequence ID" value="NZ_CAWNTC010000104.1"/>
</dbReference>
<name>A0A2T1CA91_9CYAN</name>
<organism evidence="1 2">
    <name type="scientific">Merismopedia glauca CCAP 1448/3</name>
    <dbReference type="NCBI Taxonomy" id="1296344"/>
    <lineage>
        <taxon>Bacteria</taxon>
        <taxon>Bacillati</taxon>
        <taxon>Cyanobacteriota</taxon>
        <taxon>Cyanophyceae</taxon>
        <taxon>Synechococcales</taxon>
        <taxon>Merismopediaceae</taxon>
        <taxon>Merismopedia</taxon>
    </lineage>
</organism>
<dbReference type="Proteomes" id="UP000238762">
    <property type="component" value="Unassembled WGS sequence"/>
</dbReference>
<dbReference type="AlphaFoldDB" id="A0A2T1CA91"/>
<dbReference type="EMBL" id="PVWJ01000002">
    <property type="protein sequence ID" value="PSB05182.1"/>
    <property type="molecule type" value="Genomic_DNA"/>
</dbReference>
<protein>
    <submittedName>
        <fullName evidence="1">Uncharacterized protein</fullName>
    </submittedName>
</protein>
<comment type="caution">
    <text evidence="1">The sequence shown here is derived from an EMBL/GenBank/DDBJ whole genome shotgun (WGS) entry which is preliminary data.</text>
</comment>
<reference evidence="1 2" key="2">
    <citation type="submission" date="2018-03" db="EMBL/GenBank/DDBJ databases">
        <title>The ancient ancestry and fast evolution of plastids.</title>
        <authorList>
            <person name="Moore K.R."/>
            <person name="Magnabosco C."/>
            <person name="Momper L."/>
            <person name="Gold D.A."/>
            <person name="Bosak T."/>
            <person name="Fournier G.P."/>
        </authorList>
    </citation>
    <scope>NUCLEOTIDE SEQUENCE [LARGE SCALE GENOMIC DNA]</scope>
    <source>
        <strain evidence="1 2">CCAP 1448/3</strain>
    </source>
</reference>
<accession>A0A2T1CA91</accession>
<evidence type="ECO:0000313" key="1">
    <source>
        <dbReference type="EMBL" id="PSB05182.1"/>
    </source>
</evidence>
<dbReference type="OrthoDB" id="9994872at2"/>
<evidence type="ECO:0000313" key="2">
    <source>
        <dbReference type="Proteomes" id="UP000238762"/>
    </source>
</evidence>
<gene>
    <name evidence="1" type="ORF">C7B64_00620</name>
</gene>
<sequence length="118" mass="13431">MKKPAMAQQHLDLAMTAMNHPQAIEILAFIHRLAEKGISSSFTTVLTHKTDSGNNLPRLLELEMYGVNASDQRLIRVASRYTERLSSAINAWLKWASYTEVEYPTSSLITAIERNWRI</sequence>
<proteinExistence type="predicted"/>
<reference evidence="1 2" key="1">
    <citation type="submission" date="2018-02" db="EMBL/GenBank/DDBJ databases">
        <authorList>
            <person name="Cohen D.B."/>
            <person name="Kent A.D."/>
        </authorList>
    </citation>
    <scope>NUCLEOTIDE SEQUENCE [LARGE SCALE GENOMIC DNA]</scope>
    <source>
        <strain evidence="1 2">CCAP 1448/3</strain>
    </source>
</reference>